<keyword evidence="3" id="KW-1185">Reference proteome</keyword>
<evidence type="ECO:0008006" key="4">
    <source>
        <dbReference type="Google" id="ProtNLM"/>
    </source>
</evidence>
<proteinExistence type="predicted"/>
<dbReference type="EMBL" id="JACEGD010000024">
    <property type="protein sequence ID" value="MBH5389616.1"/>
    <property type="molecule type" value="Genomic_DNA"/>
</dbReference>
<accession>A0ABS0P8N6</accession>
<sequence>MPVDLVKASFRVNGISVIRHVHRAAGKRGRRTKRGRGCDEQGDREESAT</sequence>
<evidence type="ECO:0000256" key="1">
    <source>
        <dbReference type="SAM" id="MobiDB-lite"/>
    </source>
</evidence>
<name>A0ABS0P8N6_9BRAD</name>
<evidence type="ECO:0000313" key="2">
    <source>
        <dbReference type="EMBL" id="MBH5389616.1"/>
    </source>
</evidence>
<dbReference type="RefSeq" id="WP_197967938.1">
    <property type="nucleotide sequence ID" value="NZ_JACEGD010000024.1"/>
</dbReference>
<dbReference type="Proteomes" id="UP001194539">
    <property type="component" value="Unassembled WGS sequence"/>
</dbReference>
<feature type="region of interest" description="Disordered" evidence="1">
    <location>
        <begin position="23"/>
        <end position="49"/>
    </location>
</feature>
<evidence type="ECO:0000313" key="3">
    <source>
        <dbReference type="Proteomes" id="UP001194539"/>
    </source>
</evidence>
<protein>
    <recommendedName>
        <fullName evidence="4">Transposase</fullName>
    </recommendedName>
</protein>
<organism evidence="2 3">
    <name type="scientific">Bradyrhizobium diversitatis</name>
    <dbReference type="NCBI Taxonomy" id="2755406"/>
    <lineage>
        <taxon>Bacteria</taxon>
        <taxon>Pseudomonadati</taxon>
        <taxon>Pseudomonadota</taxon>
        <taxon>Alphaproteobacteria</taxon>
        <taxon>Hyphomicrobiales</taxon>
        <taxon>Nitrobacteraceae</taxon>
        <taxon>Bradyrhizobium</taxon>
    </lineage>
</organism>
<feature type="compositionally biased region" description="Basic residues" evidence="1">
    <location>
        <begin position="23"/>
        <end position="35"/>
    </location>
</feature>
<comment type="caution">
    <text evidence="2">The sequence shown here is derived from an EMBL/GenBank/DDBJ whole genome shotgun (WGS) entry which is preliminary data.</text>
</comment>
<feature type="compositionally biased region" description="Basic and acidic residues" evidence="1">
    <location>
        <begin position="36"/>
        <end position="49"/>
    </location>
</feature>
<gene>
    <name evidence="2" type="ORF">H1B27_25525</name>
</gene>
<reference evidence="2 3" key="1">
    <citation type="submission" date="2020-07" db="EMBL/GenBank/DDBJ databases">
        <title>Bradyrhizobium diversity isolated from nodules of indigenous legumes of Western Australia.</title>
        <authorList>
            <person name="Klepa M.S."/>
        </authorList>
    </citation>
    <scope>NUCLEOTIDE SEQUENCE [LARGE SCALE GENOMIC DNA]</scope>
    <source>
        <strain evidence="2 3">CNPSo 4019</strain>
    </source>
</reference>